<keyword evidence="3" id="KW-1185">Reference proteome</keyword>
<name>A0A9D4BR41_DREPO</name>
<reference evidence="2" key="2">
    <citation type="submission" date="2020-11" db="EMBL/GenBank/DDBJ databases">
        <authorList>
            <person name="McCartney M.A."/>
            <person name="Auch B."/>
            <person name="Kono T."/>
            <person name="Mallez S."/>
            <person name="Becker A."/>
            <person name="Gohl D.M."/>
            <person name="Silverstein K.A.T."/>
            <person name="Koren S."/>
            <person name="Bechman K.B."/>
            <person name="Herman A."/>
            <person name="Abrahante J.E."/>
            <person name="Garbe J."/>
        </authorList>
    </citation>
    <scope>NUCLEOTIDE SEQUENCE</scope>
    <source>
        <strain evidence="2">Duluth1</strain>
        <tissue evidence="2">Whole animal</tissue>
    </source>
</reference>
<evidence type="ECO:0000256" key="1">
    <source>
        <dbReference type="SAM" id="MobiDB-lite"/>
    </source>
</evidence>
<reference evidence="2" key="1">
    <citation type="journal article" date="2019" name="bioRxiv">
        <title>The Genome of the Zebra Mussel, Dreissena polymorpha: A Resource for Invasive Species Research.</title>
        <authorList>
            <person name="McCartney M.A."/>
            <person name="Auch B."/>
            <person name="Kono T."/>
            <person name="Mallez S."/>
            <person name="Zhang Y."/>
            <person name="Obille A."/>
            <person name="Becker A."/>
            <person name="Abrahante J.E."/>
            <person name="Garbe J."/>
            <person name="Badalamenti J.P."/>
            <person name="Herman A."/>
            <person name="Mangelson H."/>
            <person name="Liachko I."/>
            <person name="Sullivan S."/>
            <person name="Sone E.D."/>
            <person name="Koren S."/>
            <person name="Silverstein K.A.T."/>
            <person name="Beckman K.B."/>
            <person name="Gohl D.M."/>
        </authorList>
    </citation>
    <scope>NUCLEOTIDE SEQUENCE</scope>
    <source>
        <strain evidence="2">Duluth1</strain>
        <tissue evidence="2">Whole animal</tissue>
    </source>
</reference>
<gene>
    <name evidence="2" type="ORF">DPMN_079564</name>
</gene>
<accession>A0A9D4BR41</accession>
<dbReference type="EMBL" id="JAIWYP010000015">
    <property type="protein sequence ID" value="KAH3704508.1"/>
    <property type="molecule type" value="Genomic_DNA"/>
</dbReference>
<dbReference type="AlphaFoldDB" id="A0A9D4BR41"/>
<sequence>MTRTAPTFKSTAASVYATSTYKPSKTNVVKHSGPVRKTSTTNDLALSPYAKNDPTQSKAAQQKVLVSARPIVNAGSASPLARTVLTAPKGSPTSGQISRSSSPMVCRPHSPFHEKESPLAPIDHVSTDF</sequence>
<organism evidence="2 3">
    <name type="scientific">Dreissena polymorpha</name>
    <name type="common">Zebra mussel</name>
    <name type="synonym">Mytilus polymorpha</name>
    <dbReference type="NCBI Taxonomy" id="45954"/>
    <lineage>
        <taxon>Eukaryota</taxon>
        <taxon>Metazoa</taxon>
        <taxon>Spiralia</taxon>
        <taxon>Lophotrochozoa</taxon>
        <taxon>Mollusca</taxon>
        <taxon>Bivalvia</taxon>
        <taxon>Autobranchia</taxon>
        <taxon>Heteroconchia</taxon>
        <taxon>Euheterodonta</taxon>
        <taxon>Imparidentia</taxon>
        <taxon>Neoheterodontei</taxon>
        <taxon>Myida</taxon>
        <taxon>Dreissenoidea</taxon>
        <taxon>Dreissenidae</taxon>
        <taxon>Dreissena</taxon>
    </lineage>
</organism>
<dbReference type="Proteomes" id="UP000828390">
    <property type="component" value="Unassembled WGS sequence"/>
</dbReference>
<comment type="caution">
    <text evidence="2">The sequence shown here is derived from an EMBL/GenBank/DDBJ whole genome shotgun (WGS) entry which is preliminary data.</text>
</comment>
<protein>
    <submittedName>
        <fullName evidence="2">Uncharacterized protein</fullName>
    </submittedName>
</protein>
<evidence type="ECO:0000313" key="2">
    <source>
        <dbReference type="EMBL" id="KAH3704508.1"/>
    </source>
</evidence>
<feature type="region of interest" description="Disordered" evidence="1">
    <location>
        <begin position="26"/>
        <end position="58"/>
    </location>
</feature>
<proteinExistence type="predicted"/>
<feature type="region of interest" description="Disordered" evidence="1">
    <location>
        <begin position="85"/>
        <end position="129"/>
    </location>
</feature>
<feature type="compositionally biased region" description="Polar residues" evidence="1">
    <location>
        <begin position="91"/>
        <end position="103"/>
    </location>
</feature>
<evidence type="ECO:0000313" key="3">
    <source>
        <dbReference type="Proteomes" id="UP000828390"/>
    </source>
</evidence>